<evidence type="ECO:0000313" key="16">
    <source>
        <dbReference type="Proteomes" id="UP000527616"/>
    </source>
</evidence>
<dbReference type="InterPro" id="IPR036008">
    <property type="entry name" value="Aconitase_4Fe-4S_dom"/>
</dbReference>
<evidence type="ECO:0000256" key="13">
    <source>
        <dbReference type="SAM" id="MobiDB-lite"/>
    </source>
</evidence>
<accession>A0A7Z0DBC9</accession>
<feature type="region of interest" description="Disordered" evidence="13">
    <location>
        <begin position="421"/>
        <end position="440"/>
    </location>
</feature>
<dbReference type="PANTHER" id="PTHR43822:SF9">
    <property type="entry name" value="3-ISOPROPYLMALATE DEHYDRATASE"/>
    <property type="match status" value="1"/>
</dbReference>
<keyword evidence="9 12" id="KW-0411">Iron-sulfur</keyword>
<dbReference type="HAMAP" id="MF_01026">
    <property type="entry name" value="LeuC_type1"/>
    <property type="match status" value="1"/>
</dbReference>
<dbReference type="NCBIfam" id="NF004016">
    <property type="entry name" value="PRK05478.1"/>
    <property type="match status" value="1"/>
</dbReference>
<dbReference type="InterPro" id="IPR050067">
    <property type="entry name" value="IPM_dehydratase_rel_enz"/>
</dbReference>
<comment type="catalytic activity">
    <reaction evidence="1 12">
        <text>(2R,3S)-3-isopropylmalate = (2S)-2-isopropylmalate</text>
        <dbReference type="Rhea" id="RHEA:32287"/>
        <dbReference type="ChEBI" id="CHEBI:1178"/>
        <dbReference type="ChEBI" id="CHEBI:35121"/>
        <dbReference type="EC" id="4.2.1.33"/>
    </reaction>
</comment>
<evidence type="ECO:0000256" key="3">
    <source>
        <dbReference type="ARBA" id="ARBA00004729"/>
    </source>
</evidence>
<evidence type="ECO:0000256" key="5">
    <source>
        <dbReference type="ARBA" id="ARBA00022485"/>
    </source>
</evidence>
<feature type="binding site" evidence="12">
    <location>
        <position position="407"/>
    </location>
    <ligand>
        <name>[4Fe-4S] cluster</name>
        <dbReference type="ChEBI" id="CHEBI:49883"/>
    </ligand>
</feature>
<dbReference type="UniPathway" id="UPA00946"/>
<dbReference type="NCBIfam" id="TIGR00170">
    <property type="entry name" value="leuC"/>
    <property type="match status" value="1"/>
</dbReference>
<comment type="subunit">
    <text evidence="12">Heterodimer of LeuC and LeuD.</text>
</comment>
<dbReference type="PROSITE" id="PS00450">
    <property type="entry name" value="ACONITASE_1"/>
    <property type="match status" value="1"/>
</dbReference>
<evidence type="ECO:0000256" key="12">
    <source>
        <dbReference type="HAMAP-Rule" id="MF_01026"/>
    </source>
</evidence>
<dbReference type="GO" id="GO:0051539">
    <property type="term" value="F:4 iron, 4 sulfur cluster binding"/>
    <property type="evidence" value="ECO:0007669"/>
    <property type="project" value="UniProtKB-KW"/>
</dbReference>
<dbReference type="EC" id="4.2.1.33" evidence="12"/>
<dbReference type="FunFam" id="3.30.499.10:FF:000007">
    <property type="entry name" value="3-isopropylmalate dehydratase large subunit"/>
    <property type="match status" value="1"/>
</dbReference>
<keyword evidence="11 12" id="KW-0100">Branched-chain amino acid biosynthesis</keyword>
<comment type="similarity">
    <text evidence="12">Belongs to the aconitase/IPM isomerase family. LeuC type 1 subfamily.</text>
</comment>
<dbReference type="InterPro" id="IPR004430">
    <property type="entry name" value="3-IsopropMal_deHydase_lsu"/>
</dbReference>
<evidence type="ECO:0000256" key="4">
    <source>
        <dbReference type="ARBA" id="ARBA00022430"/>
    </source>
</evidence>
<dbReference type="InterPro" id="IPR018136">
    <property type="entry name" value="Aconitase_4Fe-4S_BS"/>
</dbReference>
<evidence type="ECO:0000313" key="15">
    <source>
        <dbReference type="EMBL" id="NYI72479.1"/>
    </source>
</evidence>
<dbReference type="SUPFAM" id="SSF53732">
    <property type="entry name" value="Aconitase iron-sulfur domain"/>
    <property type="match status" value="1"/>
</dbReference>
<evidence type="ECO:0000256" key="6">
    <source>
        <dbReference type="ARBA" id="ARBA00022605"/>
    </source>
</evidence>
<dbReference type="NCBIfam" id="NF009116">
    <property type="entry name" value="PRK12466.1"/>
    <property type="match status" value="1"/>
</dbReference>
<keyword evidence="5 12" id="KW-0004">4Fe-4S</keyword>
<dbReference type="AlphaFoldDB" id="A0A7Z0DBC9"/>
<proteinExistence type="inferred from homology"/>
<dbReference type="Proteomes" id="UP000527616">
    <property type="component" value="Unassembled WGS sequence"/>
</dbReference>
<sequence>MGKTLSDKLWEDHVVRSAPGEPDLLFIDLHLVHEVTSPQAFDGLRQAGRTVRRPDLTLATEDHNTPTLDIDKPIADPTSRTQVDTLRRNAAEFGVRIHSLGDPDQGVVHIIGPWLGLTQPGMTVVCGDSHTSTHGAFGALAFGIGTSEVEHVLATQTLPQARPKTMAVNVTGELAEGVTAKDVVLALIAKVGTGGGAGYVVEYRGPVIERLSMEGRMTICNMSIEWGAKAGMIAPDETTFAYLEGRPHAPEGKQWEAAKAYWRTLRTDDDASFDVEVDLDVSDLSPFVTWGTNPGQGVALGEAVPDPTSFTDEVERHAAERALEYMGLAAGTPMREIGVDTVFVGSCTNGRMEDLRLAAQVIDGHRVADGVRMLVVPGSARVRLQAEAEGLDKIFLAAGAEWRAAGCSMCLGMNPDQLAPGERAASTSNRNFEGRQGKGGRTHLVSPAVAAATAVVGRLASPADLAQPSLV</sequence>
<keyword evidence="6 12" id="KW-0028">Amino-acid biosynthesis</keyword>
<dbReference type="GO" id="GO:0009098">
    <property type="term" value="P:L-leucine biosynthetic process"/>
    <property type="evidence" value="ECO:0007669"/>
    <property type="project" value="UniProtKB-UniRule"/>
</dbReference>
<evidence type="ECO:0000256" key="11">
    <source>
        <dbReference type="ARBA" id="ARBA00023304"/>
    </source>
</evidence>
<keyword evidence="8 12" id="KW-0408">Iron</keyword>
<comment type="cofactor">
    <cofactor evidence="12">
        <name>[4Fe-4S] cluster</name>
        <dbReference type="ChEBI" id="CHEBI:49883"/>
    </cofactor>
    <text evidence="12">Binds 1 [4Fe-4S] cluster per subunit.</text>
</comment>
<keyword evidence="16" id="KW-1185">Reference proteome</keyword>
<dbReference type="InterPro" id="IPR015931">
    <property type="entry name" value="Acnase/IPM_dHydase_lsu_aba_1/3"/>
</dbReference>
<comment type="function">
    <text evidence="2 12">Catalyzes the isomerization between 2-isopropylmalate and 3-isopropylmalate, via the formation of 2-isopropylmaleate.</text>
</comment>
<keyword evidence="4 12" id="KW-0432">Leucine biosynthesis</keyword>
<evidence type="ECO:0000256" key="9">
    <source>
        <dbReference type="ARBA" id="ARBA00023014"/>
    </source>
</evidence>
<keyword evidence="10 12" id="KW-0456">Lyase</keyword>
<dbReference type="RefSeq" id="WP_179446144.1">
    <property type="nucleotide sequence ID" value="NZ_JACBZS010000001.1"/>
</dbReference>
<dbReference type="InterPro" id="IPR001030">
    <property type="entry name" value="Acoase/IPM_deHydtase_lsu_aba"/>
</dbReference>
<feature type="binding site" evidence="12">
    <location>
        <position position="410"/>
    </location>
    <ligand>
        <name>[4Fe-4S] cluster</name>
        <dbReference type="ChEBI" id="CHEBI:49883"/>
    </ligand>
</feature>
<protein>
    <recommendedName>
        <fullName evidence="12">3-isopropylmalate dehydratase large subunit</fullName>
        <ecNumber evidence="12">4.2.1.33</ecNumber>
    </recommendedName>
    <alternativeName>
        <fullName evidence="12">Alpha-IPM isomerase</fullName>
        <shortName evidence="12">IPMI</shortName>
    </alternativeName>
    <alternativeName>
        <fullName evidence="12">Isopropylmalate isomerase</fullName>
    </alternativeName>
</protein>
<evidence type="ECO:0000256" key="7">
    <source>
        <dbReference type="ARBA" id="ARBA00022723"/>
    </source>
</evidence>
<evidence type="ECO:0000256" key="2">
    <source>
        <dbReference type="ARBA" id="ARBA00002695"/>
    </source>
</evidence>
<comment type="pathway">
    <text evidence="3 12">Amino-acid biosynthesis; L-leucine biosynthesis; L-leucine from 3-methyl-2-oxobutanoate: step 2/4.</text>
</comment>
<dbReference type="GO" id="GO:0003861">
    <property type="term" value="F:3-isopropylmalate dehydratase activity"/>
    <property type="evidence" value="ECO:0007669"/>
    <property type="project" value="UniProtKB-UniRule"/>
</dbReference>
<dbReference type="Pfam" id="PF00330">
    <property type="entry name" value="Aconitase"/>
    <property type="match status" value="1"/>
</dbReference>
<dbReference type="PROSITE" id="PS01244">
    <property type="entry name" value="ACONITASE_2"/>
    <property type="match status" value="1"/>
</dbReference>
<feature type="domain" description="Aconitase/3-isopropylmalate dehydratase large subunit alpha/beta/alpha" evidence="14">
    <location>
        <begin position="7"/>
        <end position="457"/>
    </location>
</feature>
<reference evidence="15 16" key="1">
    <citation type="submission" date="2020-07" db="EMBL/GenBank/DDBJ databases">
        <title>Sequencing the genomes of 1000 actinobacteria strains.</title>
        <authorList>
            <person name="Klenk H.-P."/>
        </authorList>
    </citation>
    <scope>NUCLEOTIDE SEQUENCE [LARGE SCALE GENOMIC DNA]</scope>
    <source>
        <strain evidence="15 16">DSM 103164</strain>
    </source>
</reference>
<organism evidence="15 16">
    <name type="scientific">Naumannella cuiyingiana</name>
    <dbReference type="NCBI Taxonomy" id="1347891"/>
    <lineage>
        <taxon>Bacteria</taxon>
        <taxon>Bacillati</taxon>
        <taxon>Actinomycetota</taxon>
        <taxon>Actinomycetes</taxon>
        <taxon>Propionibacteriales</taxon>
        <taxon>Propionibacteriaceae</taxon>
        <taxon>Naumannella</taxon>
    </lineage>
</organism>
<dbReference type="GO" id="GO:0046872">
    <property type="term" value="F:metal ion binding"/>
    <property type="evidence" value="ECO:0007669"/>
    <property type="project" value="UniProtKB-KW"/>
</dbReference>
<gene>
    <name evidence="12" type="primary">leuC</name>
    <name evidence="15" type="ORF">GGQ54_003039</name>
</gene>
<evidence type="ECO:0000256" key="8">
    <source>
        <dbReference type="ARBA" id="ARBA00023004"/>
    </source>
</evidence>
<evidence type="ECO:0000256" key="1">
    <source>
        <dbReference type="ARBA" id="ARBA00000491"/>
    </source>
</evidence>
<comment type="caution">
    <text evidence="15">The sequence shown here is derived from an EMBL/GenBank/DDBJ whole genome shotgun (WGS) entry which is preliminary data.</text>
</comment>
<dbReference type="PRINTS" id="PR00415">
    <property type="entry name" value="ACONITASE"/>
</dbReference>
<dbReference type="EMBL" id="JACBZS010000001">
    <property type="protein sequence ID" value="NYI72479.1"/>
    <property type="molecule type" value="Genomic_DNA"/>
</dbReference>
<dbReference type="PANTHER" id="PTHR43822">
    <property type="entry name" value="HOMOACONITASE, MITOCHONDRIAL-RELATED"/>
    <property type="match status" value="1"/>
</dbReference>
<evidence type="ECO:0000256" key="10">
    <source>
        <dbReference type="ARBA" id="ARBA00023239"/>
    </source>
</evidence>
<dbReference type="InterPro" id="IPR033941">
    <property type="entry name" value="IPMI_cat"/>
</dbReference>
<feature type="binding site" evidence="12">
    <location>
        <position position="347"/>
    </location>
    <ligand>
        <name>[4Fe-4S] cluster</name>
        <dbReference type="ChEBI" id="CHEBI:49883"/>
    </ligand>
</feature>
<dbReference type="Gene3D" id="3.30.499.10">
    <property type="entry name" value="Aconitase, domain 3"/>
    <property type="match status" value="2"/>
</dbReference>
<dbReference type="UniPathway" id="UPA00048">
    <property type="reaction ID" value="UER00071"/>
</dbReference>
<evidence type="ECO:0000259" key="14">
    <source>
        <dbReference type="Pfam" id="PF00330"/>
    </source>
</evidence>
<dbReference type="CDD" id="cd01583">
    <property type="entry name" value="IPMI"/>
    <property type="match status" value="1"/>
</dbReference>
<name>A0A7Z0DBC9_9ACTN</name>
<keyword evidence="7 12" id="KW-0479">Metal-binding</keyword>